<organism evidence="2 3">
    <name type="scientific">Solanum pinnatisectum</name>
    <name type="common">tansyleaf nightshade</name>
    <dbReference type="NCBI Taxonomy" id="50273"/>
    <lineage>
        <taxon>Eukaryota</taxon>
        <taxon>Viridiplantae</taxon>
        <taxon>Streptophyta</taxon>
        <taxon>Embryophyta</taxon>
        <taxon>Tracheophyta</taxon>
        <taxon>Spermatophyta</taxon>
        <taxon>Magnoliopsida</taxon>
        <taxon>eudicotyledons</taxon>
        <taxon>Gunneridae</taxon>
        <taxon>Pentapetalae</taxon>
        <taxon>asterids</taxon>
        <taxon>lamiids</taxon>
        <taxon>Solanales</taxon>
        <taxon>Solanaceae</taxon>
        <taxon>Solanoideae</taxon>
        <taxon>Solaneae</taxon>
        <taxon>Solanum</taxon>
    </lineage>
</organism>
<sequence>MAHKDGNESDNDEVRNQMASQETVSTEEVRVLRQQMTEMYDAWMSGQAPSSSIRDYLNTNMSPPIQVSTNDPIYPPGFGPYANASNIAGTSTVRPLSTPMMNNPLFMPTAPTKTVPQSIMEPKSHNDSPPKYSSPVEAEKIVKNEEHEEMTRKRKSLEQSVRDILGLGGHKIPDRTSLANMRKKTIENFREYAIRWRETRLFLLFTFCCWKTFAKVIKIGEMVENDIKSEKIISQAALKATTQVIKNGSRNLAGKKVKEDGPLYQYAPPQFHHYLPMQDTQYSIVPPQYTIYSAQPYAHQPNYPQRRAPTNQNIRPSSQNFRAPYNPRPRQGFEGGQRPMNNFTSIGESYTSVFEKLKRLNMIEPIPQNYVDPHAEGFNPTIRCAYHSDAPWHSTEDCRNLRR</sequence>
<dbReference type="AlphaFoldDB" id="A0AAV9LLS0"/>
<feature type="compositionally biased region" description="Polar residues" evidence="1">
    <location>
        <begin position="17"/>
        <end position="26"/>
    </location>
</feature>
<accession>A0AAV9LLS0</accession>
<gene>
    <name evidence="2" type="ORF">R3W88_031598</name>
</gene>
<dbReference type="EMBL" id="JAWPEI010000005">
    <property type="protein sequence ID" value="KAK4726681.1"/>
    <property type="molecule type" value="Genomic_DNA"/>
</dbReference>
<feature type="region of interest" description="Disordered" evidence="1">
    <location>
        <begin position="112"/>
        <end position="134"/>
    </location>
</feature>
<name>A0AAV9LLS0_9SOLN</name>
<dbReference type="PANTHER" id="PTHR32108">
    <property type="entry name" value="DNA-DIRECTED RNA POLYMERASE SUBUNIT ALPHA"/>
    <property type="match status" value="1"/>
</dbReference>
<protein>
    <submittedName>
        <fullName evidence="2">Uncharacterized protein</fullName>
    </submittedName>
</protein>
<reference evidence="2 3" key="1">
    <citation type="submission" date="2023-10" db="EMBL/GenBank/DDBJ databases">
        <title>Genome-Wide Identification Analysis in wild type Solanum Pinnatisectum Reveals Some Genes Defensing Phytophthora Infestans.</title>
        <authorList>
            <person name="Sun C."/>
        </authorList>
    </citation>
    <scope>NUCLEOTIDE SEQUENCE [LARGE SCALE GENOMIC DNA]</scope>
    <source>
        <strain evidence="2">LQN</strain>
        <tissue evidence="2">Leaf</tissue>
    </source>
</reference>
<dbReference type="Proteomes" id="UP001311915">
    <property type="component" value="Unassembled WGS sequence"/>
</dbReference>
<feature type="compositionally biased region" description="Basic and acidic residues" evidence="1">
    <location>
        <begin position="1"/>
        <end position="15"/>
    </location>
</feature>
<feature type="region of interest" description="Disordered" evidence="1">
    <location>
        <begin position="1"/>
        <end position="29"/>
    </location>
</feature>
<evidence type="ECO:0000313" key="2">
    <source>
        <dbReference type="EMBL" id="KAK4726681.1"/>
    </source>
</evidence>
<evidence type="ECO:0000256" key="1">
    <source>
        <dbReference type="SAM" id="MobiDB-lite"/>
    </source>
</evidence>
<proteinExistence type="predicted"/>
<dbReference type="PANTHER" id="PTHR32108:SF9">
    <property type="entry name" value="REVERSE TRANSCRIPTASE RNASE H-LIKE DOMAIN-CONTAINING PROTEIN"/>
    <property type="match status" value="1"/>
</dbReference>
<evidence type="ECO:0000313" key="3">
    <source>
        <dbReference type="Proteomes" id="UP001311915"/>
    </source>
</evidence>
<comment type="caution">
    <text evidence="2">The sequence shown here is derived from an EMBL/GenBank/DDBJ whole genome shotgun (WGS) entry which is preliminary data.</text>
</comment>
<keyword evidence="3" id="KW-1185">Reference proteome</keyword>